<dbReference type="eggNOG" id="ENOG5031NCW">
    <property type="taxonomic scope" value="Bacteria"/>
</dbReference>
<organism evidence="2 3">
    <name type="scientific">Vibrio halioticoli NBRC 102217</name>
    <dbReference type="NCBI Taxonomy" id="1219072"/>
    <lineage>
        <taxon>Bacteria</taxon>
        <taxon>Pseudomonadati</taxon>
        <taxon>Pseudomonadota</taxon>
        <taxon>Gammaproteobacteria</taxon>
        <taxon>Vibrionales</taxon>
        <taxon>Vibrionaceae</taxon>
        <taxon>Vibrio</taxon>
    </lineage>
</organism>
<evidence type="ECO:0000313" key="2">
    <source>
        <dbReference type="EMBL" id="GAD90221.1"/>
    </source>
</evidence>
<evidence type="ECO:0000256" key="1">
    <source>
        <dbReference type="SAM" id="Phobius"/>
    </source>
</evidence>
<dbReference type="Proteomes" id="UP000017800">
    <property type="component" value="Unassembled WGS sequence"/>
</dbReference>
<evidence type="ECO:0000313" key="3">
    <source>
        <dbReference type="Proteomes" id="UP000017800"/>
    </source>
</evidence>
<keyword evidence="3" id="KW-1185">Reference proteome</keyword>
<keyword evidence="1" id="KW-0812">Transmembrane</keyword>
<accession>V5FKF5</accession>
<dbReference type="AlphaFoldDB" id="V5FKF5"/>
<reference evidence="2 3" key="1">
    <citation type="submission" date="2013-11" db="EMBL/GenBank/DDBJ databases">
        <title>Whole genome shotgun sequence of Vibrio halioticoli NBRC 102217.</title>
        <authorList>
            <person name="Isaki S."/>
            <person name="Kimura A."/>
            <person name="Ohji S."/>
            <person name="Hosoyama A."/>
            <person name="Fujita N."/>
            <person name="Hashimoto M."/>
            <person name="Hosoyama Y."/>
            <person name="Yamazoe A."/>
        </authorList>
    </citation>
    <scope>NUCLEOTIDE SEQUENCE [LARGE SCALE GENOMIC DNA]</scope>
    <source>
        <strain evidence="2 3">NBRC 102217</strain>
    </source>
</reference>
<keyword evidence="1" id="KW-0472">Membrane</keyword>
<dbReference type="EMBL" id="BAUJ01000037">
    <property type="protein sequence ID" value="GAD90221.1"/>
    <property type="molecule type" value="Genomic_DNA"/>
</dbReference>
<comment type="caution">
    <text evidence="2">The sequence shown here is derived from an EMBL/GenBank/DDBJ whole genome shotgun (WGS) entry which is preliminary data.</text>
</comment>
<proteinExistence type="predicted"/>
<dbReference type="RefSeq" id="WP_023404571.1">
    <property type="nucleotide sequence ID" value="NZ_BAUJ01000037.1"/>
</dbReference>
<sequence>MLLKNSSQNENQKVITWLSQVGDIIAPVLVMLFVLLSTNAQAATGFLKSKDTQAFTQVCYYDVLGDTHSLNIKSTDLCPLTYEFDTLPKLSKPAPSAKKTGFFKHDETSGFSRLCSYDVLGDTYVLTIGSTEICPLTYQF</sequence>
<name>V5FKF5_9VIBR</name>
<keyword evidence="1" id="KW-1133">Transmembrane helix</keyword>
<protein>
    <submittedName>
        <fullName evidence="2">Uncharacterized protein</fullName>
    </submittedName>
</protein>
<gene>
    <name evidence="2" type="ORF">VHA01S_037_00090</name>
</gene>
<feature type="transmembrane region" description="Helical" evidence="1">
    <location>
        <begin position="24"/>
        <end position="47"/>
    </location>
</feature>